<organism evidence="2 3">
    <name type="scientific">Tissierella simiarum</name>
    <dbReference type="NCBI Taxonomy" id="2841534"/>
    <lineage>
        <taxon>Bacteria</taxon>
        <taxon>Bacillati</taxon>
        <taxon>Bacillota</taxon>
        <taxon>Tissierellia</taxon>
        <taxon>Tissierellales</taxon>
        <taxon>Tissierellaceae</taxon>
        <taxon>Tissierella</taxon>
    </lineage>
</organism>
<dbReference type="PANTHER" id="PTHR11647:SF1">
    <property type="entry name" value="COLLAPSIN RESPONSE MEDIATOR PROTEIN"/>
    <property type="match status" value="1"/>
</dbReference>
<gene>
    <name evidence="2" type="ORF">KQI42_15530</name>
</gene>
<reference evidence="2 3" key="1">
    <citation type="submission" date="2021-06" db="EMBL/GenBank/DDBJ databases">
        <authorList>
            <person name="Sun Q."/>
            <person name="Li D."/>
        </authorList>
    </citation>
    <scope>NUCLEOTIDE SEQUENCE [LARGE SCALE GENOMIC DNA]</scope>
    <source>
        <strain evidence="2 3">MSJ-40</strain>
    </source>
</reference>
<comment type="caution">
    <text evidence="2">The sequence shown here is derived from an EMBL/GenBank/DDBJ whole genome shotgun (WGS) entry which is preliminary data.</text>
</comment>
<dbReference type="Pfam" id="PF07969">
    <property type="entry name" value="Amidohydro_3"/>
    <property type="match status" value="2"/>
</dbReference>
<proteinExistence type="predicted"/>
<dbReference type="InterPro" id="IPR050378">
    <property type="entry name" value="Metallo-dep_Hydrolases_sf"/>
</dbReference>
<keyword evidence="3" id="KW-1185">Reference proteome</keyword>
<dbReference type="InterPro" id="IPR013108">
    <property type="entry name" value="Amidohydro_3"/>
</dbReference>
<sequence length="451" mass="50386">MDIVIKNGLVIDPENKIYSKLNIGIHNGKITAVSQDDLHGNEVIDAKSMIVTPGFIDGHMHEDEYDIDKDEFSISIFDCMLRMGVTTAIGGNCGDGPSRPDLYIDAVDRKGLPVNFGLLVPHNGLRRLVGENDKYKKASKKNIEKMRNITEEYLDKGCLGISFGIRYVPGIDMEELLTVSEALKKDRKIVAAHIRDDAKQVIPSAMELINVGINLEVPVQVSHIGSMGAYGQMESLLTLIDNYKAMGLDISSDCYPYSAFSTSLGETTYDDGFLSRYETTYESIEIGEDEYRGKRLNEELFFKLRKERPELITIGHVMKDEEIDMAIAHPAVLIASDGFMHNFQGHPRASGTFPRVINKYVKEKKLISLYDAIEKMTYLTAKRYGLRNKGGLSVGKDADIVIFNFDEICDNATFENPSLPPNGIKFVIVNGKVAVKDNEILNRNLGKSIRR</sequence>
<feature type="domain" description="Amidohydrolase 3" evidence="1">
    <location>
        <begin position="42"/>
        <end position="97"/>
    </location>
</feature>
<dbReference type="EMBL" id="JAHLPM010000015">
    <property type="protein sequence ID" value="MBU5439428.1"/>
    <property type="molecule type" value="Genomic_DNA"/>
</dbReference>
<dbReference type="RefSeq" id="WP_216521137.1">
    <property type="nucleotide sequence ID" value="NZ_JAHLPM010000015.1"/>
</dbReference>
<name>A0ABS6E925_9FIRM</name>
<dbReference type="Proteomes" id="UP000749471">
    <property type="component" value="Unassembled WGS sequence"/>
</dbReference>
<dbReference type="PANTHER" id="PTHR11647">
    <property type="entry name" value="HYDRANTOINASE/DIHYDROPYRIMIDINASE FAMILY MEMBER"/>
    <property type="match status" value="1"/>
</dbReference>
<accession>A0ABS6E925</accession>
<protein>
    <submittedName>
        <fullName evidence="2">Amidohydrolase family protein</fullName>
    </submittedName>
</protein>
<evidence type="ECO:0000259" key="1">
    <source>
        <dbReference type="Pfam" id="PF07969"/>
    </source>
</evidence>
<evidence type="ECO:0000313" key="3">
    <source>
        <dbReference type="Proteomes" id="UP000749471"/>
    </source>
</evidence>
<feature type="domain" description="Amidohydrolase 3" evidence="1">
    <location>
        <begin position="331"/>
        <end position="434"/>
    </location>
</feature>
<evidence type="ECO:0000313" key="2">
    <source>
        <dbReference type="EMBL" id="MBU5439428.1"/>
    </source>
</evidence>